<evidence type="ECO:0000313" key="1">
    <source>
        <dbReference type="EMBL" id="BDU03335.1"/>
    </source>
</evidence>
<sequence length="64" mass="6971">MRGELAAQEVAVLELSALRGIFSALVEDQVTFVMRTRSVCIVIRGRMIGRSGLSRRCLAATGFT</sequence>
<organism evidence="1 2">
    <name type="scientific">Nocardia sputorum</name>
    <dbReference type="NCBI Taxonomy" id="2984338"/>
    <lineage>
        <taxon>Bacteria</taxon>
        <taxon>Bacillati</taxon>
        <taxon>Actinomycetota</taxon>
        <taxon>Actinomycetes</taxon>
        <taxon>Mycobacteriales</taxon>
        <taxon>Nocardiaceae</taxon>
        <taxon>Nocardia</taxon>
    </lineage>
</organism>
<gene>
    <name evidence="1" type="ORF">IFM12276_63630</name>
</gene>
<protein>
    <submittedName>
        <fullName evidence="1">Uncharacterized protein</fullName>
    </submittedName>
</protein>
<name>A0ABN6UEH4_9NOCA</name>
<proteinExistence type="predicted"/>
<keyword evidence="2" id="KW-1185">Reference proteome</keyword>
<evidence type="ECO:0000313" key="2">
    <source>
        <dbReference type="Proteomes" id="UP001317870"/>
    </source>
</evidence>
<accession>A0ABN6UEH4</accession>
<dbReference type="Proteomes" id="UP001317870">
    <property type="component" value="Chromosome"/>
</dbReference>
<dbReference type="EMBL" id="AP026978">
    <property type="protein sequence ID" value="BDU03335.1"/>
    <property type="molecule type" value="Genomic_DNA"/>
</dbReference>
<reference evidence="1 2" key="1">
    <citation type="submission" date="2022-11" db="EMBL/GenBank/DDBJ databases">
        <title>Genome Sequencing of Nocardia sp. ON39_IFM12276 and assembly.</title>
        <authorList>
            <person name="Shimojima M."/>
            <person name="Toyokawa M."/>
            <person name="Uesaka K."/>
        </authorList>
    </citation>
    <scope>NUCLEOTIDE SEQUENCE [LARGE SCALE GENOMIC DNA]</scope>
    <source>
        <strain evidence="1 2">IFM 12276</strain>
    </source>
</reference>